<keyword evidence="2" id="KW-0862">Zinc</keyword>
<accession>A0ABD3VFH2</accession>
<feature type="region of interest" description="Disordered" evidence="4">
    <location>
        <begin position="1"/>
        <end position="24"/>
    </location>
</feature>
<feature type="region of interest" description="Disordered" evidence="4">
    <location>
        <begin position="121"/>
        <end position="140"/>
    </location>
</feature>
<dbReference type="InterPro" id="IPR000504">
    <property type="entry name" value="RRM_dom"/>
</dbReference>
<reference evidence="7 8" key="1">
    <citation type="submission" date="2024-11" db="EMBL/GenBank/DDBJ databases">
        <title>Chromosome-level genome assembly of the freshwater bivalve Anodonta woodiana.</title>
        <authorList>
            <person name="Chen X."/>
        </authorList>
    </citation>
    <scope>NUCLEOTIDE SEQUENCE [LARGE SCALE GENOMIC DNA]</scope>
    <source>
        <strain evidence="7">MN2024</strain>
        <tissue evidence="7">Gills</tissue>
    </source>
</reference>
<evidence type="ECO:0000313" key="8">
    <source>
        <dbReference type="Proteomes" id="UP001634394"/>
    </source>
</evidence>
<keyword evidence="1 3" id="KW-0694">RNA-binding</keyword>
<name>A0ABD3VFH2_SINWO</name>
<dbReference type="Gene3D" id="3.30.160.60">
    <property type="entry name" value="Classic Zinc Finger"/>
    <property type="match status" value="1"/>
</dbReference>
<proteinExistence type="predicted"/>
<keyword evidence="8" id="KW-1185">Reference proteome</keyword>
<organism evidence="7 8">
    <name type="scientific">Sinanodonta woodiana</name>
    <name type="common">Chinese pond mussel</name>
    <name type="synonym">Anodonta woodiana</name>
    <dbReference type="NCBI Taxonomy" id="1069815"/>
    <lineage>
        <taxon>Eukaryota</taxon>
        <taxon>Metazoa</taxon>
        <taxon>Spiralia</taxon>
        <taxon>Lophotrochozoa</taxon>
        <taxon>Mollusca</taxon>
        <taxon>Bivalvia</taxon>
        <taxon>Autobranchia</taxon>
        <taxon>Heteroconchia</taxon>
        <taxon>Palaeoheterodonta</taxon>
        <taxon>Unionida</taxon>
        <taxon>Unionoidea</taxon>
        <taxon>Unionidae</taxon>
        <taxon>Unioninae</taxon>
        <taxon>Sinanodonta</taxon>
    </lineage>
</organism>
<dbReference type="SUPFAM" id="SSF54928">
    <property type="entry name" value="RNA-binding domain, RBD"/>
    <property type="match status" value="1"/>
</dbReference>
<evidence type="ECO:0000256" key="2">
    <source>
        <dbReference type="PROSITE-ProRule" id="PRU00042"/>
    </source>
</evidence>
<feature type="domain" description="C2H2-type" evidence="6">
    <location>
        <begin position="274"/>
        <end position="297"/>
    </location>
</feature>
<feature type="compositionally biased region" description="Polar residues" evidence="4">
    <location>
        <begin position="177"/>
        <end position="196"/>
    </location>
</feature>
<dbReference type="GO" id="GO:0008270">
    <property type="term" value="F:zinc ion binding"/>
    <property type="evidence" value="ECO:0007669"/>
    <property type="project" value="UniProtKB-KW"/>
</dbReference>
<dbReference type="CDD" id="cd12341">
    <property type="entry name" value="RRM_hnRNPC_like"/>
    <property type="match status" value="1"/>
</dbReference>
<feature type="region of interest" description="Disordered" evidence="4">
    <location>
        <begin position="304"/>
        <end position="323"/>
    </location>
</feature>
<feature type="compositionally biased region" description="Pro residues" evidence="4">
    <location>
        <begin position="15"/>
        <end position="24"/>
    </location>
</feature>
<keyword evidence="2" id="KW-0863">Zinc-finger</keyword>
<dbReference type="InterPro" id="IPR013087">
    <property type="entry name" value="Znf_C2H2_type"/>
</dbReference>
<dbReference type="SMART" id="SM00360">
    <property type="entry name" value="RRM"/>
    <property type="match status" value="1"/>
</dbReference>
<evidence type="ECO:0000313" key="7">
    <source>
        <dbReference type="EMBL" id="KAL3859270.1"/>
    </source>
</evidence>
<dbReference type="PROSITE" id="PS50102">
    <property type="entry name" value="RRM"/>
    <property type="match status" value="1"/>
</dbReference>
<dbReference type="AlphaFoldDB" id="A0ABD3VFH2"/>
<dbReference type="PANTHER" id="PTHR13968:SF26">
    <property type="entry name" value="RRM DOMAIN-CONTAINING PROTEIN"/>
    <property type="match status" value="1"/>
</dbReference>
<evidence type="ECO:0000256" key="4">
    <source>
        <dbReference type="SAM" id="MobiDB-lite"/>
    </source>
</evidence>
<evidence type="ECO:0000259" key="5">
    <source>
        <dbReference type="PROSITE" id="PS50102"/>
    </source>
</evidence>
<feature type="region of interest" description="Disordered" evidence="4">
    <location>
        <begin position="159"/>
        <end position="215"/>
    </location>
</feature>
<dbReference type="InterPro" id="IPR035979">
    <property type="entry name" value="RBD_domain_sf"/>
</dbReference>
<comment type="caution">
    <text evidence="7">The sequence shown here is derived from an EMBL/GenBank/DDBJ whole genome shotgun (WGS) entry which is preliminary data.</text>
</comment>
<dbReference type="InterPro" id="IPR051186">
    <property type="entry name" value="RRM_HNRPC/RALY_subfam"/>
</dbReference>
<dbReference type="PROSITE" id="PS50157">
    <property type="entry name" value="ZINC_FINGER_C2H2_2"/>
    <property type="match status" value="1"/>
</dbReference>
<gene>
    <name evidence="7" type="ORF">ACJMK2_009497</name>
</gene>
<dbReference type="Proteomes" id="UP001634394">
    <property type="component" value="Unassembled WGS sequence"/>
</dbReference>
<evidence type="ECO:0008006" key="9">
    <source>
        <dbReference type="Google" id="ProtNLM"/>
    </source>
</evidence>
<evidence type="ECO:0000256" key="3">
    <source>
        <dbReference type="PROSITE-ProRule" id="PRU00176"/>
    </source>
</evidence>
<feature type="domain" description="RRM" evidence="5">
    <location>
        <begin position="51"/>
        <end position="122"/>
    </location>
</feature>
<dbReference type="Pfam" id="PF00076">
    <property type="entry name" value="RRM_1"/>
    <property type="match status" value="1"/>
</dbReference>
<feature type="compositionally biased region" description="Low complexity" evidence="4">
    <location>
        <begin position="197"/>
        <end position="215"/>
    </location>
</feature>
<feature type="compositionally biased region" description="Basic and acidic residues" evidence="4">
    <location>
        <begin position="304"/>
        <end position="316"/>
    </location>
</feature>
<dbReference type="PANTHER" id="PTHR13968">
    <property type="entry name" value="HETEROGENEOUS NUCLEAR RIBONUCLEOPROTEIN"/>
    <property type="match status" value="1"/>
</dbReference>
<sequence>MMHPRGPIPGHMRPPGIPVPSPLGPIPRPGFNVAPVAKVGNDTNNPAGIHTRVFVGNLNTFSLNKEAVESIFRRYGPITAISMHKGYAFVQFQFVHHARSATSGEDGKVYAGQRLDVNMAAEPKNRTGQKRAAPGNSSVNNQDSQVVLICRSQSNVQQVRQSAGVSSGPPAKKQRSDTINQSMKRTLVTLSGNNNTSSSSSSSAAKSASQSSMSSNSQASSAISTLDVLICGNCRSSFNSLHSLAQHKKIPCRLRFTCQCQSLPPPESSEPTEYECASCDAKFSSAWSLCQHNNEEHQITIYKTEESAHNELKTEEVNGEEEN</sequence>
<dbReference type="Gene3D" id="3.30.70.330">
    <property type="match status" value="1"/>
</dbReference>
<keyword evidence="2" id="KW-0479">Metal-binding</keyword>
<evidence type="ECO:0000259" key="6">
    <source>
        <dbReference type="PROSITE" id="PS50157"/>
    </source>
</evidence>
<dbReference type="GO" id="GO:0003723">
    <property type="term" value="F:RNA binding"/>
    <property type="evidence" value="ECO:0007669"/>
    <property type="project" value="UniProtKB-UniRule"/>
</dbReference>
<protein>
    <recommendedName>
        <fullName evidence="9">RRM domain-containing protein</fullName>
    </recommendedName>
</protein>
<dbReference type="EMBL" id="JBJQND010000012">
    <property type="protein sequence ID" value="KAL3859270.1"/>
    <property type="molecule type" value="Genomic_DNA"/>
</dbReference>
<dbReference type="InterPro" id="IPR012677">
    <property type="entry name" value="Nucleotide-bd_a/b_plait_sf"/>
</dbReference>
<dbReference type="PROSITE" id="PS00028">
    <property type="entry name" value="ZINC_FINGER_C2H2_1"/>
    <property type="match status" value="1"/>
</dbReference>
<evidence type="ECO:0000256" key="1">
    <source>
        <dbReference type="ARBA" id="ARBA00022884"/>
    </source>
</evidence>